<evidence type="ECO:0000313" key="1">
    <source>
        <dbReference type="EMBL" id="MBK6005948.1"/>
    </source>
</evidence>
<sequence>MRNVFDQYEQIENRVTHALGTALHESHKFLEAFCRGVEHPLPLHAKVRVAIQHRPGVHAQLSEEEALRRGLPDLWIDDGADWALVIECKIQHSISLPQLRAHEREARQYENSKVILISPERAPESVSSVFKCILWTEVYEWAKALARDPWAEKLVSYLEVVEKKLVDEEKGLNGALTTFTGIPFSAEEPYSYMEAKRLLRLLMDGLRDRSDLHRVLGVNLRRKGRGSIKGKVSFSVWDMLPLAGDDENFTRAPHLTVGIRSTEAVAQLTIPDRVSQPTRRLLIGADVTDFEAGLNEFVRSVRRVLQRDSGAKPYVEVVQRHWPRGRAAPSTYDAEIVFDPRTIRGDGKIIQQFEWIQAAFDAMQSRKANLQLAVGVRFPYETSSVVGTSTFADTVAEVFSATSTFLSRVGRLPP</sequence>
<dbReference type="RefSeq" id="WP_201167907.1">
    <property type="nucleotide sequence ID" value="NZ_JAEPWM010000002.1"/>
</dbReference>
<name>A0A934TR51_9BURK</name>
<organism evidence="1 2">
    <name type="scientific">Ramlibacter ginsenosidimutans</name>
    <dbReference type="NCBI Taxonomy" id="502333"/>
    <lineage>
        <taxon>Bacteria</taxon>
        <taxon>Pseudomonadati</taxon>
        <taxon>Pseudomonadota</taxon>
        <taxon>Betaproteobacteria</taxon>
        <taxon>Burkholderiales</taxon>
        <taxon>Comamonadaceae</taxon>
        <taxon>Ramlibacter</taxon>
    </lineage>
</organism>
<dbReference type="EMBL" id="JAEPWM010000002">
    <property type="protein sequence ID" value="MBK6005948.1"/>
    <property type="molecule type" value="Genomic_DNA"/>
</dbReference>
<reference evidence="1" key="2">
    <citation type="submission" date="2021-01" db="EMBL/GenBank/DDBJ databases">
        <authorList>
            <person name="Kang M."/>
        </authorList>
    </citation>
    <scope>NUCLEOTIDE SEQUENCE</scope>
    <source>
        <strain evidence="1">KACC 17527</strain>
    </source>
</reference>
<comment type="caution">
    <text evidence="1">The sequence shown here is derived from an EMBL/GenBank/DDBJ whole genome shotgun (WGS) entry which is preliminary data.</text>
</comment>
<evidence type="ECO:0008006" key="3">
    <source>
        <dbReference type="Google" id="ProtNLM"/>
    </source>
</evidence>
<keyword evidence="2" id="KW-1185">Reference proteome</keyword>
<protein>
    <recommendedName>
        <fullName evidence="3">PD-(D/E)XK nuclease family protein</fullName>
    </recommendedName>
</protein>
<dbReference type="Proteomes" id="UP000630528">
    <property type="component" value="Unassembled WGS sequence"/>
</dbReference>
<evidence type="ECO:0000313" key="2">
    <source>
        <dbReference type="Proteomes" id="UP000630528"/>
    </source>
</evidence>
<reference evidence="1" key="1">
    <citation type="journal article" date="2012" name="J. Microbiol. Biotechnol.">
        <title>Ramlibacter ginsenosidimutans sp. nov., with ginsenoside-converting activity.</title>
        <authorList>
            <person name="Wang L."/>
            <person name="An D.S."/>
            <person name="Kim S.G."/>
            <person name="Jin F.X."/>
            <person name="Kim S.C."/>
            <person name="Lee S.T."/>
            <person name="Im W.T."/>
        </authorList>
    </citation>
    <scope>NUCLEOTIDE SEQUENCE</scope>
    <source>
        <strain evidence="1">KACC 17527</strain>
    </source>
</reference>
<dbReference type="AlphaFoldDB" id="A0A934TR51"/>
<gene>
    <name evidence="1" type="ORF">JJB11_07555</name>
</gene>
<accession>A0A934TR51</accession>
<proteinExistence type="predicted"/>